<evidence type="ECO:0000256" key="8">
    <source>
        <dbReference type="ARBA" id="ARBA00022977"/>
    </source>
</evidence>
<dbReference type="Proteomes" id="UP000664628">
    <property type="component" value="Unassembled WGS sequence"/>
</dbReference>
<keyword evidence="6" id="KW-0479">Metal-binding</keyword>
<gene>
    <name evidence="13" type="ORF">J2I46_03950</name>
</gene>
<comment type="subunit">
    <text evidence="4">Homodimer.</text>
</comment>
<protein>
    <recommendedName>
        <fullName evidence="10">Thiamine pyrimidine synthase</fullName>
    </recommendedName>
</protein>
<keyword evidence="5" id="KW-0808">Transferase</keyword>
<dbReference type="PANTHER" id="PTHR31528:SF1">
    <property type="entry name" value="4-AMINO-5-HYDROXYMETHYL-2-METHYLPYRIMIDINE PHOSPHATE SYNTHASE THI11-RELATED"/>
    <property type="match status" value="1"/>
</dbReference>
<keyword evidence="7" id="KW-0663">Pyridoxal phosphate</keyword>
<feature type="domain" description="SsuA/THI5-like" evidence="12">
    <location>
        <begin position="13"/>
        <end position="231"/>
    </location>
</feature>
<keyword evidence="9" id="KW-0408">Iron</keyword>
<evidence type="ECO:0000256" key="4">
    <source>
        <dbReference type="ARBA" id="ARBA00011738"/>
    </source>
</evidence>
<evidence type="ECO:0000256" key="1">
    <source>
        <dbReference type="ARBA" id="ARBA00003469"/>
    </source>
</evidence>
<comment type="pathway">
    <text evidence="2">Cofactor biosynthesis; thiamine diphosphate biosynthesis.</text>
</comment>
<dbReference type="EMBL" id="JAFMYW010000001">
    <property type="protein sequence ID" value="MBO0947720.1"/>
    <property type="molecule type" value="Genomic_DNA"/>
</dbReference>
<evidence type="ECO:0000256" key="5">
    <source>
        <dbReference type="ARBA" id="ARBA00022679"/>
    </source>
</evidence>
<dbReference type="SUPFAM" id="SSF53850">
    <property type="entry name" value="Periplasmic binding protein-like II"/>
    <property type="match status" value="1"/>
</dbReference>
<evidence type="ECO:0000256" key="10">
    <source>
        <dbReference type="ARBA" id="ARBA00033171"/>
    </source>
</evidence>
<evidence type="ECO:0000313" key="14">
    <source>
        <dbReference type="Proteomes" id="UP000664628"/>
    </source>
</evidence>
<evidence type="ECO:0000256" key="3">
    <source>
        <dbReference type="ARBA" id="ARBA00009406"/>
    </source>
</evidence>
<dbReference type="Pfam" id="PF09084">
    <property type="entry name" value="NMT1"/>
    <property type="match status" value="1"/>
</dbReference>
<evidence type="ECO:0000313" key="13">
    <source>
        <dbReference type="EMBL" id="MBO0947720.1"/>
    </source>
</evidence>
<comment type="catalytic activity">
    <reaction evidence="11">
        <text>N(6)-(pyridoxal phosphate)-L-lysyl-[4-amino-5-hydroxymethyl-2-methylpyrimidine phosphate synthase] + L-histidyl-[4-amino-5-hydroxymethyl-2-methylpyrimidine phosphate synthase] + 2 Fe(3+) + 4 H2O = L-lysyl-[4-amino-5-hydroxymethyl-2-methylpyrimidine phosphate synthase] + (2S)-2-amino-5-hydroxy-4-oxopentanoyl-[4-amino-5-hydroxymethyl-2-methylpyrimidine phosphate synthase] + 4-amino-2-methyl-5-(phosphooxymethyl)pyrimidine + 3-oxopropanoate + 2 Fe(2+) + 2 H(+)</text>
        <dbReference type="Rhea" id="RHEA:65756"/>
        <dbReference type="Rhea" id="RHEA-COMP:16892"/>
        <dbReference type="Rhea" id="RHEA-COMP:16893"/>
        <dbReference type="Rhea" id="RHEA-COMP:16894"/>
        <dbReference type="Rhea" id="RHEA-COMP:16895"/>
        <dbReference type="ChEBI" id="CHEBI:15377"/>
        <dbReference type="ChEBI" id="CHEBI:15378"/>
        <dbReference type="ChEBI" id="CHEBI:29033"/>
        <dbReference type="ChEBI" id="CHEBI:29034"/>
        <dbReference type="ChEBI" id="CHEBI:29969"/>
        <dbReference type="ChEBI" id="CHEBI:29979"/>
        <dbReference type="ChEBI" id="CHEBI:33190"/>
        <dbReference type="ChEBI" id="CHEBI:58354"/>
        <dbReference type="ChEBI" id="CHEBI:143915"/>
        <dbReference type="ChEBI" id="CHEBI:157692"/>
    </reaction>
    <physiologicalReaction direction="left-to-right" evidence="11">
        <dbReference type="Rhea" id="RHEA:65757"/>
    </physiologicalReaction>
</comment>
<keyword evidence="14" id="KW-1185">Reference proteome</keyword>
<dbReference type="PANTHER" id="PTHR31528">
    <property type="entry name" value="4-AMINO-5-HYDROXYMETHYL-2-METHYLPYRIMIDINE PHOSPHATE SYNTHASE THI11-RELATED"/>
    <property type="match status" value="1"/>
</dbReference>
<comment type="similarity">
    <text evidence="3">Belongs to the NMT1/THI5 family.</text>
</comment>
<dbReference type="InterPro" id="IPR015168">
    <property type="entry name" value="SsuA/THI5"/>
</dbReference>
<evidence type="ECO:0000256" key="11">
    <source>
        <dbReference type="ARBA" id="ARBA00048179"/>
    </source>
</evidence>
<comment type="function">
    <text evidence="1">Responsible for the formation of the pyrimidine heterocycle in the thiamine biosynthesis pathway. Catalyzes the formation of hydroxymethylpyrimidine phosphate (HMP-P) from histidine and pyridoxal phosphate (PLP). The protein uses PLP and the active site histidine to form HMP-P, generating an inactive enzyme. The enzyme can only undergo a single turnover, which suggests it is a suicide enzyme.</text>
</comment>
<evidence type="ECO:0000256" key="2">
    <source>
        <dbReference type="ARBA" id="ARBA00004948"/>
    </source>
</evidence>
<name>A0ABS3JCK0_9BACT</name>
<evidence type="ECO:0000259" key="12">
    <source>
        <dbReference type="Pfam" id="PF09084"/>
    </source>
</evidence>
<dbReference type="InterPro" id="IPR027939">
    <property type="entry name" value="NMT1/THI5"/>
</dbReference>
<evidence type="ECO:0000256" key="6">
    <source>
        <dbReference type="ARBA" id="ARBA00022723"/>
    </source>
</evidence>
<organism evidence="13 14">
    <name type="scientific">Fibrella forsythiae</name>
    <dbReference type="NCBI Taxonomy" id="2817061"/>
    <lineage>
        <taxon>Bacteria</taxon>
        <taxon>Pseudomonadati</taxon>
        <taxon>Bacteroidota</taxon>
        <taxon>Cytophagia</taxon>
        <taxon>Cytophagales</taxon>
        <taxon>Spirosomataceae</taxon>
        <taxon>Fibrella</taxon>
    </lineage>
</organism>
<dbReference type="RefSeq" id="WP_207327622.1">
    <property type="nucleotide sequence ID" value="NZ_JAFMYW010000001.1"/>
</dbReference>
<evidence type="ECO:0000256" key="7">
    <source>
        <dbReference type="ARBA" id="ARBA00022898"/>
    </source>
</evidence>
<accession>A0ABS3JCK0</accession>
<evidence type="ECO:0000256" key="9">
    <source>
        <dbReference type="ARBA" id="ARBA00023004"/>
    </source>
</evidence>
<comment type="caution">
    <text evidence="13">The sequence shown here is derived from an EMBL/GenBank/DDBJ whole genome shotgun (WGS) entry which is preliminary data.</text>
</comment>
<sequence length="303" mass="33803">MKNLRIALDWTANTNHTGFFVARELGFYADQAIELTLITPADDAYATTPAKKLELGQVDFALAPFESIISLHTKPKPVAVKAIAALLQEDLSAIVALASSHITRPGELDGRTYASYKARYEDSIIQQMIVNDGGKGDIQLQYPDKLGIWNTLLTNAADSTWIFDNWEGVEAETAGIQLTKFRLADYQIPYAYSPALMATQAAIEQNNALYNAFLSATKQGFLYAKANPEEAVDILRQVVPERDRQAIDLLKSQTYTAAYYGDESNWGKMDASRIQRFVDWLHEQGLENTPPDVQNLFTNELIE</sequence>
<keyword evidence="8" id="KW-0784">Thiamine biosynthesis</keyword>
<dbReference type="Gene3D" id="3.40.190.10">
    <property type="entry name" value="Periplasmic binding protein-like II"/>
    <property type="match status" value="2"/>
</dbReference>
<proteinExistence type="inferred from homology"/>
<reference evidence="13 14" key="1">
    <citation type="submission" date="2021-03" db="EMBL/GenBank/DDBJ databases">
        <title>Fibrella sp. HMF5405 genome sequencing and assembly.</title>
        <authorList>
            <person name="Kang H."/>
            <person name="Kim H."/>
            <person name="Bae S."/>
            <person name="Joh K."/>
        </authorList>
    </citation>
    <scope>NUCLEOTIDE SEQUENCE [LARGE SCALE GENOMIC DNA]</scope>
    <source>
        <strain evidence="13 14">HMF5405</strain>
    </source>
</reference>